<dbReference type="SUPFAM" id="SSF53850">
    <property type="entry name" value="Periplasmic binding protein-like II"/>
    <property type="match status" value="1"/>
</dbReference>
<evidence type="ECO:0000313" key="9">
    <source>
        <dbReference type="Proteomes" id="UP000077037"/>
    </source>
</evidence>
<dbReference type="InterPro" id="IPR004872">
    <property type="entry name" value="Lipoprotein_NlpA"/>
</dbReference>
<reference evidence="8 9" key="1">
    <citation type="submission" date="2016-03" db="EMBL/GenBank/DDBJ databases">
        <authorList>
            <consortium name="Pathogen Informatics"/>
        </authorList>
    </citation>
    <scope>NUCLEOTIDE SEQUENCE [LARGE SCALE GENOMIC DNA]</scope>
    <source>
        <strain evidence="8 9">NCTC13364</strain>
    </source>
</reference>
<evidence type="ECO:0000256" key="4">
    <source>
        <dbReference type="ARBA" id="ARBA00023136"/>
    </source>
</evidence>
<feature type="chain" id="PRO_5007615154" evidence="7">
    <location>
        <begin position="31"/>
        <end position="292"/>
    </location>
</feature>
<dbReference type="AlphaFoldDB" id="A0A157Q648"/>
<protein>
    <submittedName>
        <fullName evidence="8">D-methionine ABC transporter substrate-binding protein</fullName>
    </submittedName>
</protein>
<dbReference type="OrthoDB" id="9127026at2"/>
<evidence type="ECO:0000256" key="2">
    <source>
        <dbReference type="ARBA" id="ARBA00008973"/>
    </source>
</evidence>
<evidence type="ECO:0000256" key="3">
    <source>
        <dbReference type="ARBA" id="ARBA00022729"/>
    </source>
</evidence>
<name>A0A157Q648_9BORD</name>
<dbReference type="Gene3D" id="3.40.190.10">
    <property type="entry name" value="Periplasmic binding protein-like II"/>
    <property type="match status" value="2"/>
</dbReference>
<evidence type="ECO:0000313" key="8">
    <source>
        <dbReference type="EMBL" id="SAI41060.1"/>
    </source>
</evidence>
<proteinExistence type="inferred from homology"/>
<dbReference type="EMBL" id="FKBS01000017">
    <property type="protein sequence ID" value="SAI41060.1"/>
    <property type="molecule type" value="Genomic_DNA"/>
</dbReference>
<dbReference type="Proteomes" id="UP000077037">
    <property type="component" value="Unassembled WGS sequence"/>
</dbReference>
<evidence type="ECO:0000256" key="7">
    <source>
        <dbReference type="SAM" id="SignalP"/>
    </source>
</evidence>
<keyword evidence="4" id="KW-0472">Membrane</keyword>
<keyword evidence="3 7" id="KW-0732">Signal</keyword>
<accession>A0A157Q648</accession>
<sequence length="292" mass="31698">MPHAPDRRKRQFVLAAACALGVLAAGNSLAAQGAAVPSEPLRIYATPTPQGDVLRFVQKLADKDGRGLKLKVIESSQGLDSNVLLFKGDVEANLTQHRPYFDSWIAAHPEARGKLVNVATVLVNVFGLYSAKYKSVKDIPEGASFLVPNEQTNLPRALFILQNEGLIQLNHGKSDGSAAAVAIDEKSIVANPRKFRFVPTETRLRAKSLPDVEASFINGDIALTNDVDPRAALSLEDKANNPYANVLTTRQELVGDPRVRLLADYLTGPEVAQYITDHYKGFIVPVQAKLVP</sequence>
<feature type="signal peptide" evidence="7">
    <location>
        <begin position="1"/>
        <end position="30"/>
    </location>
</feature>
<keyword evidence="6" id="KW-0449">Lipoprotein</keyword>
<gene>
    <name evidence="8" type="primary">metQ_6</name>
    <name evidence="8" type="ORF">SAMEA1982600_03255</name>
</gene>
<dbReference type="RefSeq" id="WP_082887282.1">
    <property type="nucleotide sequence ID" value="NZ_FKBS01000017.1"/>
</dbReference>
<evidence type="ECO:0000256" key="5">
    <source>
        <dbReference type="ARBA" id="ARBA00023139"/>
    </source>
</evidence>
<dbReference type="GO" id="GO:0016020">
    <property type="term" value="C:membrane"/>
    <property type="evidence" value="ECO:0007669"/>
    <property type="project" value="UniProtKB-SubCell"/>
</dbReference>
<evidence type="ECO:0000256" key="6">
    <source>
        <dbReference type="ARBA" id="ARBA00023288"/>
    </source>
</evidence>
<dbReference type="PANTHER" id="PTHR30429">
    <property type="entry name" value="D-METHIONINE-BINDING LIPOPROTEIN METQ"/>
    <property type="match status" value="1"/>
</dbReference>
<dbReference type="PANTHER" id="PTHR30429:SF0">
    <property type="entry name" value="METHIONINE-BINDING LIPOPROTEIN METQ"/>
    <property type="match status" value="1"/>
</dbReference>
<organism evidence="8 9">
    <name type="scientific">Bordetella ansorpii</name>
    <dbReference type="NCBI Taxonomy" id="288768"/>
    <lineage>
        <taxon>Bacteria</taxon>
        <taxon>Pseudomonadati</taxon>
        <taxon>Pseudomonadota</taxon>
        <taxon>Betaproteobacteria</taxon>
        <taxon>Burkholderiales</taxon>
        <taxon>Alcaligenaceae</taxon>
        <taxon>Bordetella</taxon>
    </lineage>
</organism>
<comment type="subcellular location">
    <subcellularLocation>
        <location evidence="1">Membrane</location>
        <topology evidence="1">Lipid-anchor</topology>
    </subcellularLocation>
</comment>
<comment type="similarity">
    <text evidence="2">Belongs to the NlpA lipoprotein family.</text>
</comment>
<dbReference type="Pfam" id="PF03180">
    <property type="entry name" value="Lipoprotein_9"/>
    <property type="match status" value="1"/>
</dbReference>
<evidence type="ECO:0000256" key="1">
    <source>
        <dbReference type="ARBA" id="ARBA00004635"/>
    </source>
</evidence>
<keyword evidence="5" id="KW-0564">Palmitate</keyword>